<accession>A0A9Q8ZEH1</accession>
<dbReference type="VEuPathDB" id="FungiDB:yc1106_08468"/>
<feature type="compositionally biased region" description="Polar residues" evidence="1">
    <location>
        <begin position="514"/>
        <end position="526"/>
    </location>
</feature>
<sequence>MPGLIRTTSLSPQASIHSVPTAPNFIPTAPILTSHLGIIDSNPVPTGAPTTLITSQGNATRSVSMQSAIQDLRPIPPAATQIGDPNGHHEISEPDFSATRPCRGCSPVIEITATGWLDKPVEQQHGPTPLTTKALPKATIPAGTASLVVEQGPDGDNFVIGGSYTIAPGKTFMMDSTPIEIRTSDGKTEAVIGTTVIPLQPDHPQTTYGPMRPPPILSVGTATITPNSQSEYIIEGQTLIPGGKPLTISGTTLSLAPSATVLVVNGETSSIAPETGSVYTTVVPAAFTFHDQVYTANRAGYIIMGTGTTLIPGGNAVTIDGTTLSLEPSGSAVVVQGSTISLQPATTVATLTKDANTLETKPGGQDGSDATMQSTGHTSSSPTANATNSGAVRKAYQSIEYKASTTITTTITTTLIHLESIKPIIKMTGFLNSIASHAKAHHESVNAACNAYYTGSLPASRTASPETSRNSSIAGPSSPKNPTNASKAWKALKRHHQEMNAAFAVYYSPGNSPSASRNSSTVSSPRHSVEAPRHSAEHDVKESSPRNYQKVWKAIKNRAVEHHKSVSAAYDQTYGLHMRQ</sequence>
<evidence type="ECO:0000313" key="3">
    <source>
        <dbReference type="Proteomes" id="UP001056012"/>
    </source>
</evidence>
<reference evidence="2" key="1">
    <citation type="submission" date="2021-12" db="EMBL/GenBank/DDBJ databases">
        <title>Curvularia clavata genome.</title>
        <authorList>
            <person name="Cao Y."/>
        </authorList>
    </citation>
    <scope>NUCLEOTIDE SEQUENCE</scope>
    <source>
        <strain evidence="2">Yc1106</strain>
    </source>
</reference>
<feature type="compositionally biased region" description="Basic and acidic residues" evidence="1">
    <location>
        <begin position="527"/>
        <end position="544"/>
    </location>
</feature>
<feature type="region of interest" description="Disordered" evidence="1">
    <location>
        <begin position="355"/>
        <end position="389"/>
    </location>
</feature>
<feature type="compositionally biased region" description="Low complexity" evidence="1">
    <location>
        <begin position="378"/>
        <end position="389"/>
    </location>
</feature>
<feature type="region of interest" description="Disordered" evidence="1">
    <location>
        <begin position="458"/>
        <end position="490"/>
    </location>
</feature>
<organism evidence="2 3">
    <name type="scientific">Curvularia clavata</name>
    <dbReference type="NCBI Taxonomy" id="95742"/>
    <lineage>
        <taxon>Eukaryota</taxon>
        <taxon>Fungi</taxon>
        <taxon>Dikarya</taxon>
        <taxon>Ascomycota</taxon>
        <taxon>Pezizomycotina</taxon>
        <taxon>Dothideomycetes</taxon>
        <taxon>Pleosporomycetidae</taxon>
        <taxon>Pleosporales</taxon>
        <taxon>Pleosporineae</taxon>
        <taxon>Pleosporaceae</taxon>
        <taxon>Curvularia</taxon>
    </lineage>
</organism>
<protein>
    <submittedName>
        <fullName evidence="2">Uncharacterized protein</fullName>
    </submittedName>
</protein>
<name>A0A9Q8ZEH1_CURCL</name>
<evidence type="ECO:0000313" key="2">
    <source>
        <dbReference type="EMBL" id="USP81194.1"/>
    </source>
</evidence>
<proteinExistence type="predicted"/>
<dbReference type="OrthoDB" id="3642826at2759"/>
<dbReference type="AlphaFoldDB" id="A0A9Q8ZEH1"/>
<evidence type="ECO:0000256" key="1">
    <source>
        <dbReference type="SAM" id="MobiDB-lite"/>
    </source>
</evidence>
<feature type="compositionally biased region" description="Polar residues" evidence="1">
    <location>
        <begin position="368"/>
        <end position="377"/>
    </location>
</feature>
<gene>
    <name evidence="2" type="ORF">yc1106_08468</name>
</gene>
<feature type="region of interest" description="Disordered" evidence="1">
    <location>
        <begin position="514"/>
        <end position="545"/>
    </location>
</feature>
<keyword evidence="3" id="KW-1185">Reference proteome</keyword>
<dbReference type="EMBL" id="CP089279">
    <property type="protein sequence ID" value="USP81194.1"/>
    <property type="molecule type" value="Genomic_DNA"/>
</dbReference>
<feature type="compositionally biased region" description="Polar residues" evidence="1">
    <location>
        <begin position="458"/>
        <end position="486"/>
    </location>
</feature>
<dbReference type="Proteomes" id="UP001056012">
    <property type="component" value="Chromosome 6"/>
</dbReference>